<dbReference type="InterPro" id="IPR011095">
    <property type="entry name" value="Dala_Dala_lig_C"/>
</dbReference>
<feature type="region of interest" description="Disordered" evidence="4">
    <location>
        <begin position="1"/>
        <end position="20"/>
    </location>
</feature>
<evidence type="ECO:0000313" key="7">
    <source>
        <dbReference type="Proteomes" id="UP001212152"/>
    </source>
</evidence>
<proteinExistence type="inferred from homology"/>
<name>A0AAD5XTA5_9FUNG</name>
<evidence type="ECO:0000256" key="4">
    <source>
        <dbReference type="SAM" id="MobiDB-lite"/>
    </source>
</evidence>
<sequence>MLKQNMDLHAAGKRYSQSDGPVRRFNVKGKKLVNVVREDVVVRSAAEKLTHNSEKEDYIQELKQLATDLQFDPVIHLMQLNETEKELKDVPLDELVMNVCDGSDIDGVPGPSVAAYLESHNYQNVVGCDSLFINNTLTKNGMKELFRENLVSTPPGFALTKDMDLAKLIDQWGMTYPLFVKVSDSYGSVGLDDSSVCHDFEQVSTKCADLFKEFENLTVEEYIDGQEYSVLVSGNCRDENQNVIVYPPAERAFNKDLPRFKRFISYVRNWDETLLAHNYEAVEDSNDVAALQDLSRRAYAAVSGNAYGRVDVRKRDVSGKFYVLEVNASCGLGKGSSSEFILKLAGQTTQDFFQILLSSALKPPAETPSMQGSLGNLTMEPDSGVSLEHEEKDKVTALPPVLPAEVEQKIAKLIRNPSLALVPNPVVHVICAAVLTDAEACIPDPEGKLALSYGKDVEYVSELESIFRGLSYDPIVHVYNVDDVQDTLTKLSKEEDLIFNACLGNDGLAVAKLIEEIGFTHTVGLNARFFTESHDRQLMREGLSKSRLSVAAAVRAHRGQDLQALHSELIKEGIDVPVYVKPRIRGKQQTAHSLGQKVTTDEELKAVIATLPESEDWLIEDFVEGAQYMVLIAGDARDPCADLIVFPPVRVERSALSNAGKNSNGILGVVRKLSMISLGNKTKHNAQSATSTSVTGSTSALADSFSSMKQPDDLILQMDLQDLARRAFVAVHGSCYGLVTIVDREDGAGLTVIGVEGDIRFGDEKSGKILNLAGQNTEALFSWLLKRPVKA</sequence>
<comment type="caution">
    <text evidence="6">The sequence shown here is derived from an EMBL/GenBank/DDBJ whole genome shotgun (WGS) entry which is preliminary data.</text>
</comment>
<dbReference type="GO" id="GO:0005524">
    <property type="term" value="F:ATP binding"/>
    <property type="evidence" value="ECO:0007669"/>
    <property type="project" value="UniProtKB-UniRule"/>
</dbReference>
<keyword evidence="7" id="KW-1185">Reference proteome</keyword>
<protein>
    <recommendedName>
        <fullName evidence="5">ATP-grasp domain-containing protein</fullName>
    </recommendedName>
</protein>
<organism evidence="6 7">
    <name type="scientific">Geranomyces variabilis</name>
    <dbReference type="NCBI Taxonomy" id="109894"/>
    <lineage>
        <taxon>Eukaryota</taxon>
        <taxon>Fungi</taxon>
        <taxon>Fungi incertae sedis</taxon>
        <taxon>Chytridiomycota</taxon>
        <taxon>Chytridiomycota incertae sedis</taxon>
        <taxon>Chytridiomycetes</taxon>
        <taxon>Spizellomycetales</taxon>
        <taxon>Powellomycetaceae</taxon>
        <taxon>Geranomyces</taxon>
    </lineage>
</organism>
<dbReference type="PANTHER" id="PTHR23132:SF23">
    <property type="entry name" value="D-ALANINE--D-ALANINE LIGASE B"/>
    <property type="match status" value="1"/>
</dbReference>
<keyword evidence="3" id="KW-0067">ATP-binding</keyword>
<keyword evidence="3" id="KW-0547">Nucleotide-binding</keyword>
<feature type="domain" description="ATP-grasp" evidence="5">
    <location>
        <begin position="143"/>
        <end position="361"/>
    </location>
</feature>
<dbReference type="GO" id="GO:0046872">
    <property type="term" value="F:metal ion binding"/>
    <property type="evidence" value="ECO:0007669"/>
    <property type="project" value="InterPro"/>
</dbReference>
<gene>
    <name evidence="6" type="ORF">HDU87_002460</name>
</gene>
<accession>A0AAD5XTA5</accession>
<evidence type="ECO:0000259" key="5">
    <source>
        <dbReference type="PROSITE" id="PS50975"/>
    </source>
</evidence>
<dbReference type="Gene3D" id="3.30.470.20">
    <property type="entry name" value="ATP-grasp fold, B domain"/>
    <property type="match status" value="2"/>
</dbReference>
<feature type="domain" description="ATP-grasp" evidence="5">
    <location>
        <begin position="540"/>
        <end position="786"/>
    </location>
</feature>
<dbReference type="SUPFAM" id="SSF56059">
    <property type="entry name" value="Glutathione synthetase ATP-binding domain-like"/>
    <property type="match status" value="2"/>
</dbReference>
<dbReference type="Pfam" id="PF07478">
    <property type="entry name" value="Dala_Dala_lig_C"/>
    <property type="match status" value="1"/>
</dbReference>
<dbReference type="PROSITE" id="PS50975">
    <property type="entry name" value="ATP_GRASP"/>
    <property type="match status" value="2"/>
</dbReference>
<evidence type="ECO:0000256" key="3">
    <source>
        <dbReference type="PROSITE-ProRule" id="PRU00409"/>
    </source>
</evidence>
<comment type="similarity">
    <text evidence="1">Belongs to the D-alanine--D-alanine ligase family.</text>
</comment>
<dbReference type="GO" id="GO:0008716">
    <property type="term" value="F:D-alanine-D-alanine ligase activity"/>
    <property type="evidence" value="ECO:0007669"/>
    <property type="project" value="InterPro"/>
</dbReference>
<evidence type="ECO:0000256" key="1">
    <source>
        <dbReference type="ARBA" id="ARBA00010871"/>
    </source>
</evidence>
<dbReference type="PANTHER" id="PTHR23132">
    <property type="entry name" value="D-ALANINE--D-ALANINE LIGASE"/>
    <property type="match status" value="1"/>
</dbReference>
<evidence type="ECO:0000313" key="6">
    <source>
        <dbReference type="EMBL" id="KAJ3179892.1"/>
    </source>
</evidence>
<evidence type="ECO:0000256" key="2">
    <source>
        <dbReference type="ARBA" id="ARBA00022598"/>
    </source>
</evidence>
<dbReference type="InterPro" id="IPR011761">
    <property type="entry name" value="ATP-grasp"/>
</dbReference>
<dbReference type="Proteomes" id="UP001212152">
    <property type="component" value="Unassembled WGS sequence"/>
</dbReference>
<reference evidence="6" key="1">
    <citation type="submission" date="2020-05" db="EMBL/GenBank/DDBJ databases">
        <title>Phylogenomic resolution of chytrid fungi.</title>
        <authorList>
            <person name="Stajich J.E."/>
            <person name="Amses K."/>
            <person name="Simmons R."/>
            <person name="Seto K."/>
            <person name="Myers J."/>
            <person name="Bonds A."/>
            <person name="Quandt C.A."/>
            <person name="Barry K."/>
            <person name="Liu P."/>
            <person name="Grigoriev I."/>
            <person name="Longcore J.E."/>
            <person name="James T.Y."/>
        </authorList>
    </citation>
    <scope>NUCLEOTIDE SEQUENCE</scope>
    <source>
        <strain evidence="6">JEL0379</strain>
    </source>
</reference>
<keyword evidence="2" id="KW-0436">Ligase</keyword>
<dbReference type="AlphaFoldDB" id="A0AAD5XTA5"/>
<dbReference type="EMBL" id="JADGJQ010000019">
    <property type="protein sequence ID" value="KAJ3179892.1"/>
    <property type="molecule type" value="Genomic_DNA"/>
</dbReference>